<gene>
    <name evidence="2" type="ORF">SAV31267_050650</name>
</gene>
<dbReference type="AlphaFoldDB" id="A0A4D4MTS4"/>
<comment type="caution">
    <text evidence="2">The sequence shown here is derived from an EMBL/GenBank/DDBJ whole genome shotgun (WGS) entry which is preliminary data.</text>
</comment>
<dbReference type="EMBL" id="BJHY01000001">
    <property type="protein sequence ID" value="GDY75580.1"/>
    <property type="molecule type" value="Genomic_DNA"/>
</dbReference>
<organism evidence="2 3">
    <name type="scientific">Streptomyces avermitilis</name>
    <dbReference type="NCBI Taxonomy" id="33903"/>
    <lineage>
        <taxon>Bacteria</taxon>
        <taxon>Bacillati</taxon>
        <taxon>Actinomycetota</taxon>
        <taxon>Actinomycetes</taxon>
        <taxon>Kitasatosporales</taxon>
        <taxon>Streptomycetaceae</taxon>
        <taxon>Streptomyces</taxon>
    </lineage>
</organism>
<sequence>MRGVAAAAAVGGTDRDGVRRGHGLGVLRDRPYALVTLLNTVLLLRMPLLSLGIPLWITERTDAPAWLVSALFVLNTGR</sequence>
<accession>A0A4D4MTS4</accession>
<evidence type="ECO:0000256" key="1">
    <source>
        <dbReference type="SAM" id="Phobius"/>
    </source>
</evidence>
<reference evidence="2 3" key="1">
    <citation type="submission" date="2019-04" db="EMBL/GenBank/DDBJ databases">
        <title>Draft genome sequences of Streptomyces avermitilis ATCC 31267.</title>
        <authorList>
            <person name="Komaki H."/>
            <person name="Tamura T."/>
            <person name="Hosoyama A."/>
        </authorList>
    </citation>
    <scope>NUCLEOTIDE SEQUENCE [LARGE SCALE GENOMIC DNA]</scope>
    <source>
        <strain evidence="2 3">ATCC 31267</strain>
    </source>
</reference>
<name>A0A4D4MTS4_STRAX</name>
<proteinExistence type="predicted"/>
<keyword evidence="1" id="KW-0812">Transmembrane</keyword>
<keyword evidence="1" id="KW-1133">Transmembrane helix</keyword>
<evidence type="ECO:0000313" key="2">
    <source>
        <dbReference type="EMBL" id="GDY75580.1"/>
    </source>
</evidence>
<evidence type="ECO:0000313" key="3">
    <source>
        <dbReference type="Proteomes" id="UP000299211"/>
    </source>
</evidence>
<protein>
    <submittedName>
        <fullName evidence="2">Uncharacterized protein</fullName>
    </submittedName>
</protein>
<feature type="transmembrane region" description="Helical" evidence="1">
    <location>
        <begin position="31"/>
        <end position="57"/>
    </location>
</feature>
<dbReference type="Proteomes" id="UP000299211">
    <property type="component" value="Unassembled WGS sequence"/>
</dbReference>
<keyword evidence="1" id="KW-0472">Membrane</keyword>